<name>A0A5N7BRX4_PETAA</name>
<organism evidence="1">
    <name type="scientific">Petromyces alliaceus</name>
    <name type="common">Aspergillus alliaceus</name>
    <dbReference type="NCBI Taxonomy" id="209559"/>
    <lineage>
        <taxon>Eukaryota</taxon>
        <taxon>Fungi</taxon>
        <taxon>Dikarya</taxon>
        <taxon>Ascomycota</taxon>
        <taxon>Pezizomycotina</taxon>
        <taxon>Eurotiomycetes</taxon>
        <taxon>Eurotiomycetidae</taxon>
        <taxon>Eurotiales</taxon>
        <taxon>Aspergillaceae</taxon>
        <taxon>Aspergillus</taxon>
        <taxon>Aspergillus subgen. Circumdati</taxon>
    </lineage>
</organism>
<gene>
    <name evidence="1" type="ORF">BDV23DRAFT_177186</name>
</gene>
<dbReference type="Proteomes" id="UP000326877">
    <property type="component" value="Unassembled WGS sequence"/>
</dbReference>
<proteinExistence type="predicted"/>
<dbReference type="InterPro" id="IPR009959">
    <property type="entry name" value="Cyclase_SnoaL-like"/>
</dbReference>
<dbReference type="EMBL" id="ML735385">
    <property type="protein sequence ID" value="KAE8384277.1"/>
    <property type="molecule type" value="Genomic_DNA"/>
</dbReference>
<evidence type="ECO:0000313" key="1">
    <source>
        <dbReference type="EMBL" id="KAE8384277.1"/>
    </source>
</evidence>
<accession>A0A5N7BRX4</accession>
<dbReference type="GO" id="GO:0030638">
    <property type="term" value="P:polyketide metabolic process"/>
    <property type="evidence" value="ECO:0007669"/>
    <property type="project" value="InterPro"/>
</dbReference>
<dbReference type="PANTHER" id="PTHR38436:SF3">
    <property type="entry name" value="CARBOXYMETHYLENEBUTENOLIDASE-RELATED"/>
    <property type="match status" value="1"/>
</dbReference>
<dbReference type="OrthoDB" id="5440at2759"/>
<reference evidence="1" key="1">
    <citation type="submission" date="2019-04" db="EMBL/GenBank/DDBJ databases">
        <title>Friends and foes A comparative genomics studyof 23 Aspergillus species from section Flavi.</title>
        <authorList>
            <consortium name="DOE Joint Genome Institute"/>
            <person name="Kjaerbolling I."/>
            <person name="Vesth T."/>
            <person name="Frisvad J.C."/>
            <person name="Nybo J.L."/>
            <person name="Theobald S."/>
            <person name="Kildgaard S."/>
            <person name="Isbrandt T."/>
            <person name="Kuo A."/>
            <person name="Sato A."/>
            <person name="Lyhne E.K."/>
            <person name="Kogle M.E."/>
            <person name="Wiebenga A."/>
            <person name="Kun R.S."/>
            <person name="Lubbers R.J."/>
            <person name="Makela M.R."/>
            <person name="Barry K."/>
            <person name="Chovatia M."/>
            <person name="Clum A."/>
            <person name="Daum C."/>
            <person name="Haridas S."/>
            <person name="He G."/>
            <person name="LaButti K."/>
            <person name="Lipzen A."/>
            <person name="Mondo S."/>
            <person name="Riley R."/>
            <person name="Salamov A."/>
            <person name="Simmons B.A."/>
            <person name="Magnuson J.K."/>
            <person name="Henrissat B."/>
            <person name="Mortensen U.H."/>
            <person name="Larsen T.O."/>
            <person name="Devries R.P."/>
            <person name="Grigoriev I.V."/>
            <person name="Machida M."/>
            <person name="Baker S.E."/>
            <person name="Andersen M.R."/>
        </authorList>
    </citation>
    <scope>NUCLEOTIDE SEQUENCE [LARGE SCALE GENOMIC DNA]</scope>
    <source>
        <strain evidence="1">IBT 14317</strain>
    </source>
</reference>
<protein>
    <submittedName>
        <fullName evidence="1">Uncharacterized protein</fullName>
    </submittedName>
</protein>
<dbReference type="InterPro" id="IPR032710">
    <property type="entry name" value="NTF2-like_dom_sf"/>
</dbReference>
<dbReference type="AlphaFoldDB" id="A0A5N7BRX4"/>
<dbReference type="SUPFAM" id="SSF54427">
    <property type="entry name" value="NTF2-like"/>
    <property type="match status" value="1"/>
</dbReference>
<dbReference type="PANTHER" id="PTHR38436">
    <property type="entry name" value="POLYKETIDE CYCLASE SNOAL-LIKE DOMAIN"/>
    <property type="match status" value="1"/>
</dbReference>
<sequence>MVTSPKSIQSTPATLLKDIIILQPPRSRCGCGPGLALVRPSSLTPCEGYNTSLDPTPMQEWVEESYAVVQITIDEETASEMLPVLVRTGVVALAYLSECDNKGKFNILVYGSTMNYPSSFGEALRPGGTRERGASSDSQKFYSYPAAVSATFIVPGHDVFRSSEATIAHLRSLTFLKKCLDGPYFDLEAIWEEHTSFESNDHPEPYVNGVPTVIIGRANLTNFYLKHFIFSNPDNSAMELVSRTVGLIVISGVPPIGRSRRILFTAVVNIRGDRLYREHIAGDQATVLVQLGLLLEYLPFPYALPDGRLPVPGNDSNTVYHSRVPSNWMI</sequence>